<feature type="compositionally biased region" description="Low complexity" evidence="1">
    <location>
        <begin position="45"/>
        <end position="57"/>
    </location>
</feature>
<feature type="region of interest" description="Disordered" evidence="1">
    <location>
        <begin position="217"/>
        <end position="266"/>
    </location>
</feature>
<reference evidence="3" key="1">
    <citation type="submission" date="2023-07" db="EMBL/GenBank/DDBJ databases">
        <title>A chromosome-level genome assembly of Lolium multiflorum.</title>
        <authorList>
            <person name="Chen Y."/>
            <person name="Copetti D."/>
            <person name="Kolliker R."/>
            <person name="Studer B."/>
        </authorList>
    </citation>
    <scope>NUCLEOTIDE SEQUENCE</scope>
    <source>
        <strain evidence="3">02402/16</strain>
        <tissue evidence="3">Leaf</tissue>
    </source>
</reference>
<dbReference type="Proteomes" id="UP001231189">
    <property type="component" value="Unassembled WGS sequence"/>
</dbReference>
<accession>A0AAD8S6A9</accession>
<proteinExistence type="predicted"/>
<feature type="compositionally biased region" description="Polar residues" evidence="1">
    <location>
        <begin position="255"/>
        <end position="266"/>
    </location>
</feature>
<comment type="caution">
    <text evidence="3">The sequence shown here is derived from an EMBL/GenBank/DDBJ whole genome shotgun (WGS) entry which is preliminary data.</text>
</comment>
<name>A0AAD8S6A9_LOLMU</name>
<evidence type="ECO:0000313" key="4">
    <source>
        <dbReference type="Proteomes" id="UP001231189"/>
    </source>
</evidence>
<sequence length="266" mass="29513">MRERLGRWSNPHCGRRKPAGPKCFGPRIASSRASCSPATPPSTTAPPRRTGSRTTPPQAASPKATSARCATPPSCWSAPPAHGSTTCPPINGWLDFEAAFISNFTGTYRRPGRPQQLEMCKQGPKTDRAYLTRWCEMRNSCEGVHEIQAISFFMGGCRPNTMLWHKLRRSGPVDGALMAVADNLRLNTEAARQHLSWQRRDSHGSVHEPARTAVRLRPCSRRGRQRGRRQPPTWKPRPHLRADLDSPCKYHGGKNPSNHTTPACPS</sequence>
<gene>
    <name evidence="3" type="ORF">QYE76_063506</name>
</gene>
<feature type="compositionally biased region" description="Basic residues" evidence="1">
    <location>
        <begin position="218"/>
        <end position="229"/>
    </location>
</feature>
<keyword evidence="4" id="KW-1185">Reference proteome</keyword>
<dbReference type="EMBL" id="JAUUTY010000004">
    <property type="protein sequence ID" value="KAK1645701.1"/>
    <property type="molecule type" value="Genomic_DNA"/>
</dbReference>
<evidence type="ECO:0000259" key="2">
    <source>
        <dbReference type="Pfam" id="PF03732"/>
    </source>
</evidence>
<protein>
    <recommendedName>
        <fullName evidence="2">Retrotransposon gag domain-containing protein</fullName>
    </recommendedName>
</protein>
<organism evidence="3 4">
    <name type="scientific">Lolium multiflorum</name>
    <name type="common">Italian ryegrass</name>
    <name type="synonym">Lolium perenne subsp. multiflorum</name>
    <dbReference type="NCBI Taxonomy" id="4521"/>
    <lineage>
        <taxon>Eukaryota</taxon>
        <taxon>Viridiplantae</taxon>
        <taxon>Streptophyta</taxon>
        <taxon>Embryophyta</taxon>
        <taxon>Tracheophyta</taxon>
        <taxon>Spermatophyta</taxon>
        <taxon>Magnoliopsida</taxon>
        <taxon>Liliopsida</taxon>
        <taxon>Poales</taxon>
        <taxon>Poaceae</taxon>
        <taxon>BOP clade</taxon>
        <taxon>Pooideae</taxon>
        <taxon>Poodae</taxon>
        <taxon>Poeae</taxon>
        <taxon>Poeae Chloroplast Group 2 (Poeae type)</taxon>
        <taxon>Loliodinae</taxon>
        <taxon>Loliinae</taxon>
        <taxon>Lolium</taxon>
    </lineage>
</organism>
<dbReference type="AlphaFoldDB" id="A0AAD8S6A9"/>
<dbReference type="Pfam" id="PF03732">
    <property type="entry name" value="Retrotrans_gag"/>
    <property type="match status" value="1"/>
</dbReference>
<feature type="domain" description="Retrotransposon gag" evidence="2">
    <location>
        <begin position="90"/>
        <end position="158"/>
    </location>
</feature>
<evidence type="ECO:0000313" key="3">
    <source>
        <dbReference type="EMBL" id="KAK1645701.1"/>
    </source>
</evidence>
<dbReference type="InterPro" id="IPR005162">
    <property type="entry name" value="Retrotrans_gag_dom"/>
</dbReference>
<feature type="region of interest" description="Disordered" evidence="1">
    <location>
        <begin position="1"/>
        <end position="66"/>
    </location>
</feature>
<evidence type="ECO:0000256" key="1">
    <source>
        <dbReference type="SAM" id="MobiDB-lite"/>
    </source>
</evidence>